<dbReference type="InterPro" id="IPR002744">
    <property type="entry name" value="MIP18-like"/>
</dbReference>
<dbReference type="PANTHER" id="PTHR42831:SF1">
    <property type="entry name" value="FE-S PROTEIN MATURATION AUXILIARY FACTOR YITW"/>
    <property type="match status" value="1"/>
</dbReference>
<keyword evidence="4" id="KW-1185">Reference proteome</keyword>
<dbReference type="InterPro" id="IPR034904">
    <property type="entry name" value="FSCA_dom_sf"/>
</dbReference>
<dbReference type="PANTHER" id="PTHR42831">
    <property type="entry name" value="FE-S PROTEIN MATURATION AUXILIARY FACTOR YITW"/>
    <property type="match status" value="1"/>
</dbReference>
<evidence type="ECO:0000313" key="4">
    <source>
        <dbReference type="Proteomes" id="UP001597295"/>
    </source>
</evidence>
<evidence type="ECO:0000313" key="3">
    <source>
        <dbReference type="EMBL" id="MFD2263547.1"/>
    </source>
</evidence>
<evidence type="ECO:0000259" key="2">
    <source>
        <dbReference type="Pfam" id="PF01883"/>
    </source>
</evidence>
<accession>A0ABW5DR70</accession>
<dbReference type="Gene3D" id="3.30.300.130">
    <property type="entry name" value="Fe-S cluster assembly (FSCA)"/>
    <property type="match status" value="1"/>
</dbReference>
<evidence type="ECO:0000256" key="1">
    <source>
        <dbReference type="SAM" id="MobiDB-lite"/>
    </source>
</evidence>
<dbReference type="Proteomes" id="UP001597295">
    <property type="component" value="Unassembled WGS sequence"/>
</dbReference>
<feature type="region of interest" description="Disordered" evidence="1">
    <location>
        <begin position="1"/>
        <end position="22"/>
    </location>
</feature>
<dbReference type="RefSeq" id="WP_379876566.1">
    <property type="nucleotide sequence ID" value="NZ_JBHUIP010000012.1"/>
</dbReference>
<proteinExistence type="predicted"/>
<dbReference type="Pfam" id="PF01883">
    <property type="entry name" value="FeS_assembly_P"/>
    <property type="match status" value="1"/>
</dbReference>
<organism evidence="3 4">
    <name type="scientific">Lacibacterium aquatile</name>
    <dbReference type="NCBI Taxonomy" id="1168082"/>
    <lineage>
        <taxon>Bacteria</taxon>
        <taxon>Pseudomonadati</taxon>
        <taxon>Pseudomonadota</taxon>
        <taxon>Alphaproteobacteria</taxon>
        <taxon>Rhodospirillales</taxon>
        <taxon>Rhodospirillaceae</taxon>
    </lineage>
</organism>
<comment type="caution">
    <text evidence="3">The sequence shown here is derived from an EMBL/GenBank/DDBJ whole genome shotgun (WGS) entry which is preliminary data.</text>
</comment>
<dbReference type="EMBL" id="JBHUIP010000012">
    <property type="protein sequence ID" value="MFD2263547.1"/>
    <property type="molecule type" value="Genomic_DNA"/>
</dbReference>
<sequence>MAEFDLHAQDAPEENKGQDTRDLEEKILDALRTVFDPEIPVNIVELGLIYDIKISEGGLIQVEMTLTTPNCPVAADMPEQVADTVRAVEGVSHCSVDLVWTPPWTPDRMSEEAKLQLNMF</sequence>
<name>A0ABW5DR70_9PROT</name>
<dbReference type="SUPFAM" id="SSF117916">
    <property type="entry name" value="Fe-S cluster assembly (FSCA) domain-like"/>
    <property type="match status" value="1"/>
</dbReference>
<dbReference type="InterPro" id="IPR014291">
    <property type="entry name" value="SUF_FeS_clus_asmbl-assoc"/>
</dbReference>
<feature type="domain" description="MIP18 family-like" evidence="2">
    <location>
        <begin position="24"/>
        <end position="96"/>
    </location>
</feature>
<gene>
    <name evidence="3" type="ORF">ACFSM5_11660</name>
</gene>
<protein>
    <submittedName>
        <fullName evidence="3">SUF system Fe-S cluster assembly protein</fullName>
    </submittedName>
</protein>
<dbReference type="NCBIfam" id="TIGR02945">
    <property type="entry name" value="SUF_assoc"/>
    <property type="match status" value="1"/>
</dbReference>
<reference evidence="4" key="1">
    <citation type="journal article" date="2019" name="Int. J. Syst. Evol. Microbiol.">
        <title>The Global Catalogue of Microorganisms (GCM) 10K type strain sequencing project: providing services to taxonomists for standard genome sequencing and annotation.</title>
        <authorList>
            <consortium name="The Broad Institute Genomics Platform"/>
            <consortium name="The Broad Institute Genome Sequencing Center for Infectious Disease"/>
            <person name="Wu L."/>
            <person name="Ma J."/>
        </authorList>
    </citation>
    <scope>NUCLEOTIDE SEQUENCE [LARGE SCALE GENOMIC DNA]</scope>
    <source>
        <strain evidence="4">CGMCC 1.19062</strain>
    </source>
</reference>
<dbReference type="InterPro" id="IPR052339">
    <property type="entry name" value="Fe-S_Maturation_MIP18"/>
</dbReference>